<dbReference type="Proteomes" id="UP001152622">
    <property type="component" value="Chromosome 13"/>
</dbReference>
<evidence type="ECO:0000313" key="2">
    <source>
        <dbReference type="EMBL" id="KAJ8344371.1"/>
    </source>
</evidence>
<gene>
    <name evidence="2" type="ORF">SKAU_G00317000</name>
</gene>
<comment type="caution">
    <text evidence="2">The sequence shown here is derived from an EMBL/GenBank/DDBJ whole genome shotgun (WGS) entry which is preliminary data.</text>
</comment>
<name>A0A9Q1ESU4_SYNKA</name>
<dbReference type="EMBL" id="JAINUF010000013">
    <property type="protein sequence ID" value="KAJ8344371.1"/>
    <property type="molecule type" value="Genomic_DNA"/>
</dbReference>
<sequence length="79" mass="8580">MERAAAEALPSANQKAAPGIPPAPEQMYWQFTGRDDFNNLLGTNWQGPSPACRAPSRSASKTPLLPAKAHGFVNRYAKR</sequence>
<feature type="region of interest" description="Disordered" evidence="1">
    <location>
        <begin position="1"/>
        <end position="22"/>
    </location>
</feature>
<keyword evidence="3" id="KW-1185">Reference proteome</keyword>
<dbReference type="AlphaFoldDB" id="A0A9Q1ESU4"/>
<accession>A0A9Q1ESU4</accession>
<reference evidence="2" key="1">
    <citation type="journal article" date="2023" name="Science">
        <title>Genome structures resolve the early diversification of teleost fishes.</title>
        <authorList>
            <person name="Parey E."/>
            <person name="Louis A."/>
            <person name="Montfort J."/>
            <person name="Bouchez O."/>
            <person name="Roques C."/>
            <person name="Iampietro C."/>
            <person name="Lluch J."/>
            <person name="Castinel A."/>
            <person name="Donnadieu C."/>
            <person name="Desvignes T."/>
            <person name="Floi Bucao C."/>
            <person name="Jouanno E."/>
            <person name="Wen M."/>
            <person name="Mejri S."/>
            <person name="Dirks R."/>
            <person name="Jansen H."/>
            <person name="Henkel C."/>
            <person name="Chen W.J."/>
            <person name="Zahm M."/>
            <person name="Cabau C."/>
            <person name="Klopp C."/>
            <person name="Thompson A.W."/>
            <person name="Robinson-Rechavi M."/>
            <person name="Braasch I."/>
            <person name="Lecointre G."/>
            <person name="Bobe J."/>
            <person name="Postlethwait J.H."/>
            <person name="Berthelot C."/>
            <person name="Roest Crollius H."/>
            <person name="Guiguen Y."/>
        </authorList>
    </citation>
    <scope>NUCLEOTIDE SEQUENCE</scope>
    <source>
        <strain evidence="2">WJC10195</strain>
    </source>
</reference>
<protein>
    <submittedName>
        <fullName evidence="2">Uncharacterized protein</fullName>
    </submittedName>
</protein>
<evidence type="ECO:0000313" key="3">
    <source>
        <dbReference type="Proteomes" id="UP001152622"/>
    </source>
</evidence>
<proteinExistence type="predicted"/>
<evidence type="ECO:0000256" key="1">
    <source>
        <dbReference type="SAM" id="MobiDB-lite"/>
    </source>
</evidence>
<organism evidence="2 3">
    <name type="scientific">Synaphobranchus kaupii</name>
    <name type="common">Kaup's arrowtooth eel</name>
    <dbReference type="NCBI Taxonomy" id="118154"/>
    <lineage>
        <taxon>Eukaryota</taxon>
        <taxon>Metazoa</taxon>
        <taxon>Chordata</taxon>
        <taxon>Craniata</taxon>
        <taxon>Vertebrata</taxon>
        <taxon>Euteleostomi</taxon>
        <taxon>Actinopterygii</taxon>
        <taxon>Neopterygii</taxon>
        <taxon>Teleostei</taxon>
        <taxon>Anguilliformes</taxon>
        <taxon>Synaphobranchidae</taxon>
        <taxon>Synaphobranchus</taxon>
    </lineage>
</organism>